<keyword evidence="2" id="KW-0812">Transmembrane</keyword>
<evidence type="ECO:0000256" key="1">
    <source>
        <dbReference type="SAM" id="MobiDB-lite"/>
    </source>
</evidence>
<feature type="region of interest" description="Disordered" evidence="1">
    <location>
        <begin position="1"/>
        <end position="40"/>
    </location>
</feature>
<reference evidence="3" key="1">
    <citation type="submission" date="2019-10" db="EMBL/GenBank/DDBJ databases">
        <authorList>
            <consortium name="DOE Joint Genome Institute"/>
            <person name="Kuo A."/>
            <person name="Miyauchi S."/>
            <person name="Kiss E."/>
            <person name="Drula E."/>
            <person name="Kohler A."/>
            <person name="Sanchez-Garcia M."/>
            <person name="Andreopoulos B."/>
            <person name="Barry K.W."/>
            <person name="Bonito G."/>
            <person name="Buee M."/>
            <person name="Carver A."/>
            <person name="Chen C."/>
            <person name="Cichocki N."/>
            <person name="Clum A."/>
            <person name="Culley D."/>
            <person name="Crous P.W."/>
            <person name="Fauchery L."/>
            <person name="Girlanda M."/>
            <person name="Hayes R."/>
            <person name="Keri Z."/>
            <person name="LaButti K."/>
            <person name="Lipzen A."/>
            <person name="Lombard V."/>
            <person name="Magnuson J."/>
            <person name="Maillard F."/>
            <person name="Morin E."/>
            <person name="Murat C."/>
            <person name="Nolan M."/>
            <person name="Ohm R."/>
            <person name="Pangilinan J."/>
            <person name="Pereira M."/>
            <person name="Perotto S."/>
            <person name="Peter M."/>
            <person name="Riley R."/>
            <person name="Sitrit Y."/>
            <person name="Stielow B."/>
            <person name="Szollosi G."/>
            <person name="Zifcakova L."/>
            <person name="Stursova M."/>
            <person name="Spatafora J.W."/>
            <person name="Tedersoo L."/>
            <person name="Vaario L.-M."/>
            <person name="Yamada A."/>
            <person name="Yan M."/>
            <person name="Wang P."/>
            <person name="Xu J."/>
            <person name="Bruns T."/>
            <person name="Baldrian P."/>
            <person name="Vilgalys R."/>
            <person name="Henrissat B."/>
            <person name="Grigoriev I.V."/>
            <person name="Hibbett D."/>
            <person name="Nagy L.G."/>
            <person name="Martin F.M."/>
        </authorList>
    </citation>
    <scope>NUCLEOTIDE SEQUENCE</scope>
    <source>
        <strain evidence="3">Prilba</strain>
    </source>
</reference>
<reference evidence="3" key="2">
    <citation type="journal article" date="2020" name="Nat. Commun.">
        <title>Large-scale genome sequencing of mycorrhizal fungi provides insights into the early evolution of symbiotic traits.</title>
        <authorList>
            <person name="Miyauchi S."/>
            <person name="Kiss E."/>
            <person name="Kuo A."/>
            <person name="Drula E."/>
            <person name="Kohler A."/>
            <person name="Sanchez-Garcia M."/>
            <person name="Morin E."/>
            <person name="Andreopoulos B."/>
            <person name="Barry K.W."/>
            <person name="Bonito G."/>
            <person name="Buee M."/>
            <person name="Carver A."/>
            <person name="Chen C."/>
            <person name="Cichocki N."/>
            <person name="Clum A."/>
            <person name="Culley D."/>
            <person name="Crous P.W."/>
            <person name="Fauchery L."/>
            <person name="Girlanda M."/>
            <person name="Hayes R.D."/>
            <person name="Keri Z."/>
            <person name="LaButti K."/>
            <person name="Lipzen A."/>
            <person name="Lombard V."/>
            <person name="Magnuson J."/>
            <person name="Maillard F."/>
            <person name="Murat C."/>
            <person name="Nolan M."/>
            <person name="Ohm R.A."/>
            <person name="Pangilinan J."/>
            <person name="Pereira M.F."/>
            <person name="Perotto S."/>
            <person name="Peter M."/>
            <person name="Pfister S."/>
            <person name="Riley R."/>
            <person name="Sitrit Y."/>
            <person name="Stielow J.B."/>
            <person name="Szollosi G."/>
            <person name="Zifcakova L."/>
            <person name="Stursova M."/>
            <person name="Spatafora J.W."/>
            <person name="Tedersoo L."/>
            <person name="Vaario L.M."/>
            <person name="Yamada A."/>
            <person name="Yan M."/>
            <person name="Wang P."/>
            <person name="Xu J."/>
            <person name="Bruns T."/>
            <person name="Baldrian P."/>
            <person name="Vilgalys R."/>
            <person name="Dunand C."/>
            <person name="Henrissat B."/>
            <person name="Grigoriev I.V."/>
            <person name="Hibbett D."/>
            <person name="Nagy L.G."/>
            <person name="Martin F.M."/>
        </authorList>
    </citation>
    <scope>NUCLEOTIDE SEQUENCE</scope>
    <source>
        <strain evidence="3">Prilba</strain>
    </source>
</reference>
<dbReference type="SUPFAM" id="SSF143865">
    <property type="entry name" value="CorA soluble domain-like"/>
    <property type="match status" value="1"/>
</dbReference>
<dbReference type="Proteomes" id="UP000759537">
    <property type="component" value="Unassembled WGS sequence"/>
</dbReference>
<evidence type="ECO:0000256" key="2">
    <source>
        <dbReference type="SAM" id="Phobius"/>
    </source>
</evidence>
<keyword evidence="4" id="KW-1185">Reference proteome</keyword>
<dbReference type="Gene3D" id="3.30.460.20">
    <property type="entry name" value="CorA soluble domain-like"/>
    <property type="match status" value="1"/>
</dbReference>
<dbReference type="PANTHER" id="PTHR21535:SF90">
    <property type="entry name" value="CORA METAL ION TRANSPORTER"/>
    <property type="match status" value="1"/>
</dbReference>
<keyword evidence="2" id="KW-0472">Membrane</keyword>
<dbReference type="EMBL" id="WHVB01000006">
    <property type="protein sequence ID" value="KAF8481910.1"/>
    <property type="molecule type" value="Genomic_DNA"/>
</dbReference>
<protein>
    <submittedName>
        <fullName evidence="3">Uncharacterized protein</fullName>
    </submittedName>
</protein>
<dbReference type="PANTHER" id="PTHR21535">
    <property type="entry name" value="MAGNESIUM AND COBALT TRANSPORT PROTEIN/MITOCHONDRIAL IMPORT INNER MEMBRANE TRANSLOCASE SUBUNIT TIM8"/>
    <property type="match status" value="1"/>
</dbReference>
<accession>A0A9P5MYR8</accession>
<feature type="compositionally biased region" description="Basic and acidic residues" evidence="1">
    <location>
        <begin position="124"/>
        <end position="133"/>
    </location>
</feature>
<dbReference type="Pfam" id="PF01544">
    <property type="entry name" value="CorA"/>
    <property type="match status" value="1"/>
</dbReference>
<name>A0A9P5MYR8_9AGAM</name>
<dbReference type="GO" id="GO:0015095">
    <property type="term" value="F:magnesium ion transmembrane transporter activity"/>
    <property type="evidence" value="ECO:0007669"/>
    <property type="project" value="InterPro"/>
</dbReference>
<keyword evidence="2" id="KW-1133">Transmembrane helix</keyword>
<proteinExistence type="predicted"/>
<feature type="compositionally biased region" description="Basic and acidic residues" evidence="1">
    <location>
        <begin position="209"/>
        <end position="239"/>
    </location>
</feature>
<feature type="transmembrane region" description="Helical" evidence="2">
    <location>
        <begin position="687"/>
        <end position="712"/>
    </location>
</feature>
<dbReference type="AlphaFoldDB" id="A0A9P5MYR8"/>
<dbReference type="GO" id="GO:0010961">
    <property type="term" value="P:intracellular magnesium ion homeostasis"/>
    <property type="evidence" value="ECO:0007669"/>
    <property type="project" value="TreeGrafter"/>
</dbReference>
<dbReference type="InterPro" id="IPR045861">
    <property type="entry name" value="CorA_cytoplasmic_dom"/>
</dbReference>
<sequence>MDPPSQHDLPPKIFINDHELVDHEDDDIYRGDRPSTPQATELGSVTSLKSFSTASSGSFRLAGGRLGALATRLERAITRWARKNWADSSSSITSSNSSESSRSSFRTANKSSRRKRRPPSLADIQHREESERAVAARIRAREIGRVIPREFNLYVPPTSPSQEAGPIEEEQRVVRTFSLDLMLPHLNPVLRKSGKHRRPRHRSRFPKTGFDEHHHLRELRPPRVHSAMHESSHASRTDALHGPPLTVEKGKDKISSTTPPPDPPQTASTSRRDPVAGKPQQAWWLDVSSPTWEDMKKLGRLLHLHPLTLEDVLQRESREKFELFPKLGYYFIVFRAVESSSRNERLDVVSQKTGSSQVLGAANETCIYLVVFRDGICTFHFSNISEHLERVRGKLQATAQTTRRSSAWIAHGILDSVIDSFFPLVEEIEEHVMTIESVVHNEDNPASTVSPTPPANTRAPRTLRAGEAVPPANARAVRALSAKEKVVPATTFIEEKHAFSMDVASVKTGMTQFSLPQLTCGLMLRRWRRAISRFFSACMRNKPRKADPSFIRASFDLHRMARTRQLATSVARVLATKPEVVTGIRKRLLASDGPDASDDVEVAIYFGDVQDHILTLQQSLAHYERMLSESHPMYIQNLHIDLLRAREKGDYAMFVLAVVTLLSVAPQVISGALTLNVTMPRNNNGELWIFGVANVIIVFVEISILYLVRYWWVSAKQPGARLE</sequence>
<feature type="region of interest" description="Disordered" evidence="1">
    <location>
        <begin position="191"/>
        <end position="280"/>
    </location>
</feature>
<dbReference type="GO" id="GO:0016020">
    <property type="term" value="C:membrane"/>
    <property type="evidence" value="ECO:0007669"/>
    <property type="project" value="InterPro"/>
</dbReference>
<evidence type="ECO:0000313" key="4">
    <source>
        <dbReference type="Proteomes" id="UP000759537"/>
    </source>
</evidence>
<comment type="caution">
    <text evidence="3">The sequence shown here is derived from an EMBL/GenBank/DDBJ whole genome shotgun (WGS) entry which is preliminary data.</text>
</comment>
<feature type="compositionally biased region" description="Basic residues" evidence="1">
    <location>
        <begin position="192"/>
        <end position="205"/>
    </location>
</feature>
<feature type="compositionally biased region" description="Low complexity" evidence="1">
    <location>
        <begin position="88"/>
        <end position="104"/>
    </location>
</feature>
<evidence type="ECO:0000313" key="3">
    <source>
        <dbReference type="EMBL" id="KAF8481910.1"/>
    </source>
</evidence>
<feature type="transmembrane region" description="Helical" evidence="2">
    <location>
        <begin position="651"/>
        <end position="675"/>
    </location>
</feature>
<dbReference type="InterPro" id="IPR002523">
    <property type="entry name" value="MgTranspt_CorA/ZnTranspt_ZntB"/>
</dbReference>
<dbReference type="InterPro" id="IPR044089">
    <property type="entry name" value="Alr1-like"/>
</dbReference>
<organism evidence="3 4">
    <name type="scientific">Russula ochroleuca</name>
    <dbReference type="NCBI Taxonomy" id="152965"/>
    <lineage>
        <taxon>Eukaryota</taxon>
        <taxon>Fungi</taxon>
        <taxon>Dikarya</taxon>
        <taxon>Basidiomycota</taxon>
        <taxon>Agaricomycotina</taxon>
        <taxon>Agaricomycetes</taxon>
        <taxon>Russulales</taxon>
        <taxon>Russulaceae</taxon>
        <taxon>Russula</taxon>
    </lineage>
</organism>
<dbReference type="CDD" id="cd12829">
    <property type="entry name" value="Alr1p-like"/>
    <property type="match status" value="1"/>
</dbReference>
<gene>
    <name evidence="3" type="ORF">DFH94DRAFT_826170</name>
</gene>
<dbReference type="OrthoDB" id="29879at2759"/>
<feature type="region of interest" description="Disordered" evidence="1">
    <location>
        <begin position="88"/>
        <end position="133"/>
    </location>
</feature>
<dbReference type="Gene3D" id="1.20.58.340">
    <property type="entry name" value="Magnesium transport protein CorA, transmembrane region"/>
    <property type="match status" value="2"/>
</dbReference>